<gene>
    <name evidence="2" type="ORF">GCM10022414_11690</name>
</gene>
<dbReference type="SUPFAM" id="SSF82714">
    <property type="entry name" value="Multidrug efflux transporter AcrB TolC docking domain, DN and DC subdomains"/>
    <property type="match status" value="2"/>
</dbReference>
<comment type="caution">
    <text evidence="2">The sequence shown here is derived from an EMBL/GenBank/DDBJ whole genome shotgun (WGS) entry which is preliminary data.</text>
</comment>
<dbReference type="PANTHER" id="PTHR32063">
    <property type="match status" value="1"/>
</dbReference>
<feature type="transmembrane region" description="Helical" evidence="1">
    <location>
        <begin position="12"/>
        <end position="30"/>
    </location>
</feature>
<feature type="transmembrane region" description="Helical" evidence="1">
    <location>
        <begin position="362"/>
        <end position="382"/>
    </location>
</feature>
<name>A0ABP7WJK3_9GAMM</name>
<dbReference type="Gene3D" id="3.30.2090.10">
    <property type="entry name" value="Multidrug efflux transporter AcrB TolC docking domain, DN and DC subdomains"/>
    <property type="match status" value="2"/>
</dbReference>
<feature type="transmembrane region" description="Helical" evidence="1">
    <location>
        <begin position="969"/>
        <end position="987"/>
    </location>
</feature>
<keyword evidence="1" id="KW-1133">Transmembrane helix</keyword>
<feature type="transmembrane region" description="Helical" evidence="1">
    <location>
        <begin position="867"/>
        <end position="886"/>
    </location>
</feature>
<dbReference type="Gene3D" id="3.30.70.1320">
    <property type="entry name" value="Multidrug efflux transporter AcrB pore domain like"/>
    <property type="match status" value="1"/>
</dbReference>
<keyword evidence="3" id="KW-1185">Reference proteome</keyword>
<reference evidence="3" key="1">
    <citation type="journal article" date="2019" name="Int. J. Syst. Evol. Microbiol.">
        <title>The Global Catalogue of Microorganisms (GCM) 10K type strain sequencing project: providing services to taxonomists for standard genome sequencing and annotation.</title>
        <authorList>
            <consortium name="The Broad Institute Genomics Platform"/>
            <consortium name="The Broad Institute Genome Sequencing Center for Infectious Disease"/>
            <person name="Wu L."/>
            <person name="Ma J."/>
        </authorList>
    </citation>
    <scope>NUCLEOTIDE SEQUENCE [LARGE SCALE GENOMIC DNA]</scope>
    <source>
        <strain evidence="3">JCM 17304</strain>
    </source>
</reference>
<dbReference type="SUPFAM" id="SSF82693">
    <property type="entry name" value="Multidrug efflux transporter AcrB pore domain, PN1, PN2, PC1 and PC2 subdomains"/>
    <property type="match status" value="2"/>
</dbReference>
<accession>A0ABP7WJK3</accession>
<evidence type="ECO:0000313" key="3">
    <source>
        <dbReference type="Proteomes" id="UP001500392"/>
    </source>
</evidence>
<feature type="transmembrane region" description="Helical" evidence="1">
    <location>
        <begin position="918"/>
        <end position="938"/>
    </location>
</feature>
<dbReference type="Gene3D" id="3.30.70.1430">
    <property type="entry name" value="Multidrug efflux transporter AcrB pore domain"/>
    <property type="match status" value="2"/>
</dbReference>
<dbReference type="PANTHER" id="PTHR32063:SF33">
    <property type="entry name" value="RND SUPERFAMILY EFFLUX PUMP PERMEASE COMPONENT"/>
    <property type="match status" value="1"/>
</dbReference>
<dbReference type="EMBL" id="BAABDM010000001">
    <property type="protein sequence ID" value="GAA4090240.1"/>
    <property type="molecule type" value="Genomic_DNA"/>
</dbReference>
<dbReference type="RefSeq" id="WP_344933374.1">
    <property type="nucleotide sequence ID" value="NZ_BAABDM010000001.1"/>
</dbReference>
<protein>
    <submittedName>
        <fullName evidence="2">Efflux RND transporter permease subunit</fullName>
    </submittedName>
</protein>
<evidence type="ECO:0000313" key="2">
    <source>
        <dbReference type="EMBL" id="GAA4090240.1"/>
    </source>
</evidence>
<evidence type="ECO:0000256" key="1">
    <source>
        <dbReference type="SAM" id="Phobius"/>
    </source>
</evidence>
<feature type="transmembrane region" description="Helical" evidence="1">
    <location>
        <begin position="336"/>
        <end position="355"/>
    </location>
</feature>
<dbReference type="InterPro" id="IPR001036">
    <property type="entry name" value="Acrflvin-R"/>
</dbReference>
<dbReference type="Proteomes" id="UP001500392">
    <property type="component" value="Unassembled WGS sequence"/>
</dbReference>
<dbReference type="Gene3D" id="3.30.70.1440">
    <property type="entry name" value="Multidrug efflux transporter AcrB pore domain"/>
    <property type="match status" value="1"/>
</dbReference>
<keyword evidence="1" id="KW-0472">Membrane</keyword>
<sequence length="1037" mass="114285">MKALISFFAGRALLVNLLVGMVFLGGIVATRSQVFSSYPSLDMGVFIVTTGWPGASVEDVELSLTVPLEEEILEIEGVDVLRSASMEGVSNILVQSSPSNNREQNLSFRNDLQMAVDRAYQRMPTDVPEKPDLYAENPDSTPVMEILIHGNVDEDVLRRTARRLQVDVRQISGVVGSNRNGYRRKEVKILLNPQRLQQLGIDPDEIATAIRGRNVRDSGGSLESTTSERDVVTVGQFHEPHEVEDVIVRVVGRDNFLRVKDVAQVVVDYEDWQVQALANGEPGISILVKKAGNANGLAVANDLRVFVQEQQALVPAGVEFSTFNDTTRYARNLLEMLTSNALVGMGLVFITLMAFFPFRFTIWVVVGIPTAIMLTFIAMPMLNISMNQLSISGLILMLGVLVDDAIVIAESIFREAERGKSPLQAAIDGTTAMAAPVITSSATTVLAFMPLVFLSGTEGKFLWMLPAVVVLVLLASLLECKFMLPAHIAHALESAHAKEGQSLSRRWFEPVERAYEWIMGHMFRHRVISFLFISLVASLASVYSAHRLSLDLYPDGDTDAISVKIEMPLGSSFERTRERLWLLERDMREVVGADLLASKITVGHHDLVNMSGVTDGRQDSWGLVDIYLKPQSTLTRDSLHIIDDMRAFADTQADLLMIRVVPVENSPPTGEAVELDIVGNADDRYLVSDQIVHELEQIPGVSRVWTSYKPGKDVIDLQLKHELLANYGLTVSDVTQAVRVAFDGMLVEEMQTVDERIRFRLQYRQPEQGQLDTLYGLSLINSRGQTVLLRSVAEFETRPAQATLFHYFGERTVTVYAEINKAELSVAEVNQTLQEAITAMQIRERFPQVKIIVGGEADRQQDAVGNIGSAALIAGVGILLLLVLLFNSVTQPLLILFVIPLGILGVMFAFAVQNIAMSLSALVGITGLTGILVNDSLIMIDQLNRARSEGVLQREALVQTARTRLRPTFITTVTTVAGLFPVAYGLFGTNATIGPIAMVMLWGVIVGSIITLFYLPSLYAIEQDLKQFFQAKKSSQA</sequence>
<feature type="transmembrane region" description="Helical" evidence="1">
    <location>
        <begin position="527"/>
        <end position="545"/>
    </location>
</feature>
<dbReference type="Pfam" id="PF00873">
    <property type="entry name" value="ACR_tran"/>
    <property type="match status" value="1"/>
</dbReference>
<feature type="transmembrane region" description="Helical" evidence="1">
    <location>
        <begin position="893"/>
        <end position="912"/>
    </location>
</feature>
<feature type="transmembrane region" description="Helical" evidence="1">
    <location>
        <begin position="993"/>
        <end position="1015"/>
    </location>
</feature>
<feature type="transmembrane region" description="Helical" evidence="1">
    <location>
        <begin position="394"/>
        <end position="413"/>
    </location>
</feature>
<feature type="transmembrane region" description="Helical" evidence="1">
    <location>
        <begin position="461"/>
        <end position="478"/>
    </location>
</feature>
<dbReference type="Gene3D" id="1.20.1640.10">
    <property type="entry name" value="Multidrug efflux transporter AcrB transmembrane domain"/>
    <property type="match status" value="2"/>
</dbReference>
<organism evidence="2 3">
    <name type="scientific">Zhongshania borealis</name>
    <dbReference type="NCBI Taxonomy" id="889488"/>
    <lineage>
        <taxon>Bacteria</taxon>
        <taxon>Pseudomonadati</taxon>
        <taxon>Pseudomonadota</taxon>
        <taxon>Gammaproteobacteria</taxon>
        <taxon>Cellvibrionales</taxon>
        <taxon>Spongiibacteraceae</taxon>
        <taxon>Zhongshania</taxon>
    </lineage>
</organism>
<dbReference type="SUPFAM" id="SSF82866">
    <property type="entry name" value="Multidrug efflux transporter AcrB transmembrane domain"/>
    <property type="match status" value="2"/>
</dbReference>
<dbReference type="PRINTS" id="PR00702">
    <property type="entry name" value="ACRIFLAVINRP"/>
</dbReference>
<dbReference type="InterPro" id="IPR027463">
    <property type="entry name" value="AcrB_DN_DC_subdom"/>
</dbReference>
<feature type="transmembrane region" description="Helical" evidence="1">
    <location>
        <begin position="434"/>
        <end position="455"/>
    </location>
</feature>
<keyword evidence="1" id="KW-0812">Transmembrane</keyword>
<proteinExistence type="predicted"/>